<evidence type="ECO:0000259" key="7">
    <source>
        <dbReference type="Pfam" id="PF01979"/>
    </source>
</evidence>
<dbReference type="InterPro" id="IPR026912">
    <property type="entry name" value="Adenine_deam_C"/>
</dbReference>
<dbReference type="InterPro" id="IPR006680">
    <property type="entry name" value="Amidohydro-rel"/>
</dbReference>
<dbReference type="EC" id="3.5.4.2" evidence="2 6"/>
<dbReference type="Pfam" id="PF01979">
    <property type="entry name" value="Amidohydro_1"/>
    <property type="match status" value="1"/>
</dbReference>
<evidence type="ECO:0000256" key="1">
    <source>
        <dbReference type="ARBA" id="ARBA00006773"/>
    </source>
</evidence>
<accession>A0A2V3WTK6</accession>
<dbReference type="EMBL" id="QJJR01000003">
    <property type="protein sequence ID" value="PXW92141.1"/>
    <property type="molecule type" value="Genomic_DNA"/>
</dbReference>
<dbReference type="PANTHER" id="PTHR11113">
    <property type="entry name" value="N-ACETYLGLUCOSAMINE-6-PHOSPHATE DEACETYLASE"/>
    <property type="match status" value="1"/>
</dbReference>
<proteinExistence type="inferred from homology"/>
<dbReference type="InterPro" id="IPR006679">
    <property type="entry name" value="Adenine_deam"/>
</dbReference>
<dbReference type="CDD" id="cd01295">
    <property type="entry name" value="AdeC"/>
    <property type="match status" value="1"/>
</dbReference>
<dbReference type="AlphaFoldDB" id="A0A2V3WTK6"/>
<sequence length="594" mass="64395">MIKPLHEVNQLLMEVLRGEKAADTVLKNATIVNVLTGKLDEGKDVAIKDERICFVGDCKELIGAETTVMDCTGKFIAPGFIDGHMHVESTMLSVTSFAQAAVIKGTTAVFMDPHEMANVFGLAGVELMHNEGKHAPIHVFTTVPSCVPAAVELEDAGSRLTPAEVDSALDWDGVYGLGEMMNYPGVIAGDAKMLAEINATTRRQLKATGHFPEGTTRALQTYLLSGVDSCHETVTKAQALEKLALGMHVMIREGSAWQDVKEVIKVLTEDDVNDDLLMLVTDDIYPETLKEKGQINHVIRRAIEEGVHPVQAIKLATLNTARYFGVDHDYGSVSPNKSADLVILDDLTTLEPTDVFVGGRHISKNGQLNVTVPAFSYPAAYYQSVHVKALTETDFLKQTSLTGVVEARVIEVIENSARTKATRVKLKVEDGIVYPDLKEDVISLVCFDRHHQAQQQSVQFVKGFGIKRGAVASTVAHDSHNLIVMGVSPNDMKRAAEHLAEIGGGMVVVLDGEVIASVPLPIAGLMSAEPIETLLPKVRQLAQGWQTLGCSLHAPFMTFSLIALPVIPDIRITNRGLVDVTTFTLIDTLTALDQ</sequence>
<evidence type="ECO:0000256" key="5">
    <source>
        <dbReference type="ARBA" id="ARBA00047720"/>
    </source>
</evidence>
<reference evidence="9 10" key="1">
    <citation type="submission" date="2018-05" db="EMBL/GenBank/DDBJ databases">
        <title>Genomic Encyclopedia of Type Strains, Phase IV (KMG-IV): sequencing the most valuable type-strain genomes for metagenomic binning, comparative biology and taxonomic classification.</title>
        <authorList>
            <person name="Goeker M."/>
        </authorList>
    </citation>
    <scope>NUCLEOTIDE SEQUENCE [LARGE SCALE GENOMIC DNA]</scope>
    <source>
        <strain evidence="9 10">DSM 22440</strain>
    </source>
</reference>
<dbReference type="Gene3D" id="3.20.20.140">
    <property type="entry name" value="Metal-dependent hydrolases"/>
    <property type="match status" value="1"/>
</dbReference>
<dbReference type="Pfam" id="PF13382">
    <property type="entry name" value="Adenine_deam_C"/>
    <property type="match status" value="1"/>
</dbReference>
<keyword evidence="3 6" id="KW-0378">Hydrolase</keyword>
<evidence type="ECO:0000256" key="6">
    <source>
        <dbReference type="HAMAP-Rule" id="MF_01518"/>
    </source>
</evidence>
<dbReference type="Proteomes" id="UP000247922">
    <property type="component" value="Unassembled WGS sequence"/>
</dbReference>
<feature type="domain" description="Adenine deaminase C-terminal" evidence="8">
    <location>
        <begin position="418"/>
        <end position="583"/>
    </location>
</feature>
<evidence type="ECO:0000313" key="9">
    <source>
        <dbReference type="EMBL" id="PXW92141.1"/>
    </source>
</evidence>
<dbReference type="GO" id="GO:0006146">
    <property type="term" value="P:adenine catabolic process"/>
    <property type="evidence" value="ECO:0007669"/>
    <property type="project" value="InterPro"/>
</dbReference>
<organism evidence="9 10">
    <name type="scientific">Streptohalobacillus salinus</name>
    <dbReference type="NCBI Taxonomy" id="621096"/>
    <lineage>
        <taxon>Bacteria</taxon>
        <taxon>Bacillati</taxon>
        <taxon>Bacillota</taxon>
        <taxon>Bacilli</taxon>
        <taxon>Bacillales</taxon>
        <taxon>Bacillaceae</taxon>
        <taxon>Streptohalobacillus</taxon>
    </lineage>
</organism>
<dbReference type="InterPro" id="IPR032466">
    <property type="entry name" value="Metal_Hydrolase"/>
</dbReference>
<dbReference type="RefSeq" id="WP_110250774.1">
    <property type="nucleotide sequence ID" value="NZ_QJJR01000003.1"/>
</dbReference>
<evidence type="ECO:0000256" key="3">
    <source>
        <dbReference type="ARBA" id="ARBA00022801"/>
    </source>
</evidence>
<name>A0A2V3WTK6_9BACI</name>
<comment type="similarity">
    <text evidence="1 6">Belongs to the metallo-dependent hydrolases superfamily. Adenine deaminase family.</text>
</comment>
<dbReference type="HAMAP" id="MF_01518">
    <property type="entry name" value="Adenine_deamin"/>
    <property type="match status" value="1"/>
</dbReference>
<comment type="caution">
    <text evidence="9">The sequence shown here is derived from an EMBL/GenBank/DDBJ whole genome shotgun (WGS) entry which is preliminary data.</text>
</comment>
<dbReference type="PANTHER" id="PTHR11113:SF2">
    <property type="entry name" value="ADENINE DEAMINASE"/>
    <property type="match status" value="1"/>
</dbReference>
<evidence type="ECO:0000313" key="10">
    <source>
        <dbReference type="Proteomes" id="UP000247922"/>
    </source>
</evidence>
<dbReference type="SUPFAM" id="SSF51556">
    <property type="entry name" value="Metallo-dependent hydrolases"/>
    <property type="match status" value="1"/>
</dbReference>
<dbReference type="OrthoDB" id="9775607at2"/>
<comment type="catalytic activity">
    <reaction evidence="5 6">
        <text>adenine + H2O + H(+) = hypoxanthine + NH4(+)</text>
        <dbReference type="Rhea" id="RHEA:23688"/>
        <dbReference type="ChEBI" id="CHEBI:15377"/>
        <dbReference type="ChEBI" id="CHEBI:15378"/>
        <dbReference type="ChEBI" id="CHEBI:16708"/>
        <dbReference type="ChEBI" id="CHEBI:17368"/>
        <dbReference type="ChEBI" id="CHEBI:28938"/>
        <dbReference type="EC" id="3.5.4.2"/>
    </reaction>
</comment>
<keyword evidence="4 6" id="KW-0464">Manganese</keyword>
<feature type="domain" description="Amidohydrolase-related" evidence="7">
    <location>
        <begin position="75"/>
        <end position="360"/>
    </location>
</feature>
<gene>
    <name evidence="6" type="primary">ade</name>
    <name evidence="9" type="ORF">DES38_103158</name>
</gene>
<evidence type="ECO:0000256" key="2">
    <source>
        <dbReference type="ARBA" id="ARBA00012782"/>
    </source>
</evidence>
<dbReference type="GO" id="GO:0000034">
    <property type="term" value="F:adenine deaminase activity"/>
    <property type="evidence" value="ECO:0007669"/>
    <property type="project" value="UniProtKB-UniRule"/>
</dbReference>
<evidence type="ECO:0000256" key="4">
    <source>
        <dbReference type="ARBA" id="ARBA00023211"/>
    </source>
</evidence>
<evidence type="ECO:0000259" key="8">
    <source>
        <dbReference type="Pfam" id="PF13382"/>
    </source>
</evidence>
<dbReference type="Gene3D" id="2.30.40.10">
    <property type="entry name" value="Urease, subunit C, domain 1"/>
    <property type="match status" value="1"/>
</dbReference>
<dbReference type="NCBIfam" id="TIGR01178">
    <property type="entry name" value="ade"/>
    <property type="match status" value="1"/>
</dbReference>
<dbReference type="SUPFAM" id="SSF51338">
    <property type="entry name" value="Composite domain of metallo-dependent hydrolases"/>
    <property type="match status" value="1"/>
</dbReference>
<keyword evidence="10" id="KW-1185">Reference proteome</keyword>
<dbReference type="InterPro" id="IPR011059">
    <property type="entry name" value="Metal-dep_hydrolase_composite"/>
</dbReference>
<protein>
    <recommendedName>
        <fullName evidence="2 6">Adenine deaminase</fullName>
        <shortName evidence="6">Adenase</shortName>
        <shortName evidence="6">Adenine aminase</shortName>
        <ecNumber evidence="2 6">3.5.4.2</ecNumber>
    </recommendedName>
</protein>
<comment type="cofactor">
    <cofactor evidence="6">
        <name>Mn(2+)</name>
        <dbReference type="ChEBI" id="CHEBI:29035"/>
    </cofactor>
</comment>